<evidence type="ECO:0000256" key="6">
    <source>
        <dbReference type="ARBA" id="ARBA00023004"/>
    </source>
</evidence>
<evidence type="ECO:0000256" key="3">
    <source>
        <dbReference type="ARBA" id="ARBA00022691"/>
    </source>
</evidence>
<gene>
    <name evidence="12 14" type="primary">moaA</name>
    <name evidence="14" type="ORF">KME65_10020</name>
</gene>
<comment type="catalytic activity">
    <reaction evidence="11 12">
        <text>GTP + AH2 + S-adenosyl-L-methionine = (8S)-3',8-cyclo-7,8-dihydroguanosine 5'-triphosphate + 5'-deoxyadenosine + L-methionine + A + H(+)</text>
        <dbReference type="Rhea" id="RHEA:49576"/>
        <dbReference type="ChEBI" id="CHEBI:13193"/>
        <dbReference type="ChEBI" id="CHEBI:15378"/>
        <dbReference type="ChEBI" id="CHEBI:17319"/>
        <dbReference type="ChEBI" id="CHEBI:17499"/>
        <dbReference type="ChEBI" id="CHEBI:37565"/>
        <dbReference type="ChEBI" id="CHEBI:57844"/>
        <dbReference type="ChEBI" id="CHEBI:59789"/>
        <dbReference type="ChEBI" id="CHEBI:131766"/>
        <dbReference type="EC" id="4.1.99.22"/>
    </reaction>
</comment>
<accession>A0A944MAQ0</accession>
<dbReference type="PANTHER" id="PTHR22960">
    <property type="entry name" value="MOLYBDOPTERIN COFACTOR SYNTHESIS PROTEIN A"/>
    <property type="match status" value="1"/>
</dbReference>
<dbReference type="InterPro" id="IPR010505">
    <property type="entry name" value="MoaA_twitch"/>
</dbReference>
<evidence type="ECO:0000256" key="2">
    <source>
        <dbReference type="ARBA" id="ARBA00022485"/>
    </source>
</evidence>
<comment type="function">
    <text evidence="12">Catalyzes the cyclization of GTP to (8S)-3',8-cyclo-7,8-dihydroguanosine 5'-triphosphate.</text>
</comment>
<feature type="binding site" evidence="12">
    <location>
        <begin position="270"/>
        <end position="272"/>
    </location>
    <ligand>
        <name>GTP</name>
        <dbReference type="ChEBI" id="CHEBI:37565"/>
    </ligand>
</feature>
<dbReference type="Proteomes" id="UP000770889">
    <property type="component" value="Unassembled WGS sequence"/>
</dbReference>
<keyword evidence="2 12" id="KW-0004">4Fe-4S</keyword>
<dbReference type="CDD" id="cd21117">
    <property type="entry name" value="Twitch_MoaA"/>
    <property type="match status" value="1"/>
</dbReference>
<feature type="binding site" evidence="12">
    <location>
        <position position="106"/>
    </location>
    <ligand>
        <name>GTP</name>
        <dbReference type="ChEBI" id="CHEBI:37565"/>
    </ligand>
</feature>
<feature type="binding site" evidence="12">
    <location>
        <position position="282"/>
    </location>
    <ligand>
        <name>[4Fe-4S] cluster</name>
        <dbReference type="ChEBI" id="CHEBI:49883"/>
        <label>2</label>
        <note>4Fe-4S-substrate</note>
    </ligand>
</feature>
<dbReference type="Gene3D" id="3.20.20.70">
    <property type="entry name" value="Aldolase class I"/>
    <property type="match status" value="1"/>
</dbReference>
<evidence type="ECO:0000256" key="9">
    <source>
        <dbReference type="ARBA" id="ARBA00023150"/>
    </source>
</evidence>
<feature type="binding site" evidence="12">
    <location>
        <position position="39"/>
    </location>
    <ligand>
        <name>S-adenosyl-L-methionine</name>
        <dbReference type="ChEBI" id="CHEBI:59789"/>
    </ligand>
</feature>
<evidence type="ECO:0000256" key="8">
    <source>
        <dbReference type="ARBA" id="ARBA00023134"/>
    </source>
</evidence>
<dbReference type="HAMAP" id="MF_01225_B">
    <property type="entry name" value="MoaA_B"/>
    <property type="match status" value="1"/>
</dbReference>
<feature type="binding site" evidence="12">
    <location>
        <position position="201"/>
    </location>
    <ligand>
        <name>S-adenosyl-L-methionine</name>
        <dbReference type="ChEBI" id="CHEBI:59789"/>
    </ligand>
</feature>
<dbReference type="PROSITE" id="PS01305">
    <property type="entry name" value="MOAA_NIFB_PQQE"/>
    <property type="match status" value="1"/>
</dbReference>
<comment type="cofactor">
    <cofactor evidence="12">
        <name>[4Fe-4S] cluster</name>
        <dbReference type="ChEBI" id="CHEBI:49883"/>
    </cofactor>
    <text evidence="12">Binds 2 [4Fe-4S] clusters. Binds 1 [4Fe-4S] cluster coordinated with 3 cysteines and an exchangeable S-adenosyl-L-methionine and 1 [4Fe-4S] cluster coordinated with 3 cysteines and the GTP-derived substrate.</text>
</comment>
<feature type="binding site" evidence="12">
    <location>
        <position position="40"/>
    </location>
    <ligand>
        <name>[4Fe-4S] cluster</name>
        <dbReference type="ChEBI" id="CHEBI:49883"/>
        <label>1</label>
        <note>4Fe-4S-S-AdoMet</note>
    </ligand>
</feature>
<feature type="binding site" evidence="12">
    <location>
        <position position="265"/>
    </location>
    <ligand>
        <name>[4Fe-4S] cluster</name>
        <dbReference type="ChEBI" id="CHEBI:49883"/>
        <label>2</label>
        <note>4Fe-4S-substrate</note>
    </ligand>
</feature>
<dbReference type="Pfam" id="PF04055">
    <property type="entry name" value="Radical_SAM"/>
    <property type="match status" value="1"/>
</dbReference>
<keyword evidence="10 12" id="KW-0456">Lyase</keyword>
<dbReference type="NCBIfam" id="TIGR02666">
    <property type="entry name" value="moaA"/>
    <property type="match status" value="1"/>
</dbReference>
<dbReference type="InterPro" id="IPR000385">
    <property type="entry name" value="MoaA_NifB_PqqE_Fe-S-bd_CS"/>
</dbReference>
<dbReference type="SUPFAM" id="SSF102114">
    <property type="entry name" value="Radical SAM enzymes"/>
    <property type="match status" value="1"/>
</dbReference>
<dbReference type="GO" id="GO:0046872">
    <property type="term" value="F:metal ion binding"/>
    <property type="evidence" value="ECO:0007669"/>
    <property type="project" value="UniProtKB-KW"/>
</dbReference>
<sequence>MNRESTEQQNPTSLIDRFNRRINYLRISVTDRCDLRCVYCMAEDMEFVPRSQLLTLEELFRVGKSFVDLGVRKIRITGGEPLTRRGVMQLFEALGELRGLDDLTLTTNGTLLGRYAQALKDAGVTRVNISLDSLREDRFRRITRIGDIHRTLAGIDAALKAGFQRVKLNSVIMKNRNEDEIHDLVAFAEERGMDISFIEEMPLGETEDHDRGELYYASHQVLAVLQQHYELLATTETTGGPARYYRIDDSDTRIGFISPHSHNFCEHCNRVRLTAEGRLLLCLGQEHSVDLRRVVRANPLNDEPLHRAIIDAMEIKPKGHEFDLTAKPVLFRHMNVTGG</sequence>
<dbReference type="GO" id="GO:0006777">
    <property type="term" value="P:Mo-molybdopterin cofactor biosynthetic process"/>
    <property type="evidence" value="ECO:0007669"/>
    <property type="project" value="UniProtKB-UniRule"/>
</dbReference>
<name>A0A944MAQ0_9GAMM</name>
<dbReference type="PROSITE" id="PS51918">
    <property type="entry name" value="RADICAL_SAM"/>
    <property type="match status" value="1"/>
</dbReference>
<dbReference type="EC" id="4.1.99.22" evidence="1 12"/>
<feature type="binding site" evidence="12">
    <location>
        <position position="130"/>
    </location>
    <ligand>
        <name>S-adenosyl-L-methionine</name>
        <dbReference type="ChEBI" id="CHEBI:59789"/>
    </ligand>
</feature>
<dbReference type="InterPro" id="IPR006638">
    <property type="entry name" value="Elp3/MiaA/NifB-like_rSAM"/>
</dbReference>
<dbReference type="SFLD" id="SFLDG01383">
    <property type="entry name" value="cyclic_pyranopterin_phosphate"/>
    <property type="match status" value="1"/>
</dbReference>
<evidence type="ECO:0000259" key="13">
    <source>
        <dbReference type="PROSITE" id="PS51918"/>
    </source>
</evidence>
<dbReference type="PANTHER" id="PTHR22960:SF0">
    <property type="entry name" value="MOLYBDENUM COFACTOR BIOSYNTHESIS PROTEIN 1"/>
    <property type="match status" value="1"/>
</dbReference>
<dbReference type="GO" id="GO:0061799">
    <property type="term" value="F:cyclic pyranopterin monophosphate synthase activity"/>
    <property type="evidence" value="ECO:0007669"/>
    <property type="project" value="TreeGrafter"/>
</dbReference>
<feature type="binding site" evidence="12">
    <location>
        <position position="75"/>
    </location>
    <ligand>
        <name>GTP</name>
        <dbReference type="ChEBI" id="CHEBI:37565"/>
    </ligand>
</feature>
<dbReference type="Pfam" id="PF06463">
    <property type="entry name" value="Mob_synth_C"/>
    <property type="match status" value="1"/>
</dbReference>
<evidence type="ECO:0000256" key="7">
    <source>
        <dbReference type="ARBA" id="ARBA00023014"/>
    </source>
</evidence>
<evidence type="ECO:0000256" key="12">
    <source>
        <dbReference type="HAMAP-Rule" id="MF_01225"/>
    </source>
</evidence>
<keyword evidence="7 12" id="KW-0411">Iron-sulfur</keyword>
<dbReference type="InterPro" id="IPR058240">
    <property type="entry name" value="rSAM_sf"/>
</dbReference>
<proteinExistence type="inferred from homology"/>
<dbReference type="SMART" id="SM00729">
    <property type="entry name" value="Elp3"/>
    <property type="match status" value="1"/>
</dbReference>
<protein>
    <recommendedName>
        <fullName evidence="1 12">GTP 3',8-cyclase</fullName>
        <ecNumber evidence="1 12">4.1.99.22</ecNumber>
    </recommendedName>
    <alternativeName>
        <fullName evidence="12">Molybdenum cofactor biosynthesis protein A</fullName>
    </alternativeName>
</protein>
<comment type="pathway">
    <text evidence="12">Cofactor biosynthesis; molybdopterin biosynthesis.</text>
</comment>
<feature type="domain" description="Radical SAM core" evidence="13">
    <location>
        <begin position="17"/>
        <end position="241"/>
    </location>
</feature>
<dbReference type="SFLD" id="SFLDG01067">
    <property type="entry name" value="SPASM/twitch_domain_containing"/>
    <property type="match status" value="1"/>
</dbReference>
<feature type="binding site" evidence="12">
    <location>
        <position position="37"/>
    </location>
    <ligand>
        <name>[4Fe-4S] cluster</name>
        <dbReference type="ChEBI" id="CHEBI:49883"/>
        <label>1</label>
        <note>4Fe-4S-S-AdoMet</note>
    </ligand>
</feature>
<evidence type="ECO:0000256" key="4">
    <source>
        <dbReference type="ARBA" id="ARBA00022723"/>
    </source>
</evidence>
<dbReference type="SFLD" id="SFLDG01386">
    <property type="entry name" value="main_SPASM_domain-containing"/>
    <property type="match status" value="1"/>
</dbReference>
<dbReference type="AlphaFoldDB" id="A0A944MAQ0"/>
<feature type="binding site" evidence="12">
    <location>
        <position position="268"/>
    </location>
    <ligand>
        <name>[4Fe-4S] cluster</name>
        <dbReference type="ChEBI" id="CHEBI:49883"/>
        <label>2</label>
        <note>4Fe-4S-substrate</note>
    </ligand>
</feature>
<comment type="similarity">
    <text evidence="12">Belongs to the radical SAM superfamily. MoaA family.</text>
</comment>
<keyword evidence="8 12" id="KW-0342">GTP-binding</keyword>
<dbReference type="SFLD" id="SFLDS00029">
    <property type="entry name" value="Radical_SAM"/>
    <property type="match status" value="1"/>
</dbReference>
<evidence type="ECO:0000313" key="15">
    <source>
        <dbReference type="Proteomes" id="UP000770889"/>
    </source>
</evidence>
<dbReference type="InterPro" id="IPR050105">
    <property type="entry name" value="MoCo_biosynth_MoaA/MoaC"/>
</dbReference>
<evidence type="ECO:0000256" key="11">
    <source>
        <dbReference type="ARBA" id="ARBA00048697"/>
    </source>
</evidence>
<comment type="subunit">
    <text evidence="12">Monomer and homodimer.</text>
</comment>
<dbReference type="CDD" id="cd01335">
    <property type="entry name" value="Radical_SAM"/>
    <property type="match status" value="1"/>
</dbReference>
<keyword evidence="6 12" id="KW-0408">Iron</keyword>
<dbReference type="GO" id="GO:0051539">
    <property type="term" value="F:4 iron, 4 sulfur cluster binding"/>
    <property type="evidence" value="ECO:0007669"/>
    <property type="project" value="UniProtKB-UniRule"/>
</dbReference>
<evidence type="ECO:0000256" key="5">
    <source>
        <dbReference type="ARBA" id="ARBA00022741"/>
    </source>
</evidence>
<keyword evidence="9 12" id="KW-0501">Molybdenum cofactor biosynthesis</keyword>
<dbReference type="InterPro" id="IPR040064">
    <property type="entry name" value="MoaA-like"/>
</dbReference>
<feature type="binding site" evidence="12">
    <location>
        <position position="167"/>
    </location>
    <ligand>
        <name>GTP</name>
        <dbReference type="ChEBI" id="CHEBI:37565"/>
    </ligand>
</feature>
<evidence type="ECO:0000256" key="10">
    <source>
        <dbReference type="ARBA" id="ARBA00023239"/>
    </source>
</evidence>
<dbReference type="GO" id="GO:1904047">
    <property type="term" value="F:S-adenosyl-L-methionine binding"/>
    <property type="evidence" value="ECO:0007669"/>
    <property type="project" value="UniProtKB-UniRule"/>
</dbReference>
<feature type="binding site" evidence="12">
    <location>
        <position position="26"/>
    </location>
    <ligand>
        <name>GTP</name>
        <dbReference type="ChEBI" id="CHEBI:37565"/>
    </ligand>
</feature>
<evidence type="ECO:0000313" key="14">
    <source>
        <dbReference type="EMBL" id="MBT2989289.1"/>
    </source>
</evidence>
<reference evidence="14 15" key="1">
    <citation type="submission" date="2021-05" db="EMBL/GenBank/DDBJ databases">
        <title>Genetic and Functional Diversity in Clade A Lucinid endosymbionts from the Bahamas.</title>
        <authorList>
            <person name="Giani N.M."/>
            <person name="Engel A.S."/>
            <person name="Campbell B.J."/>
        </authorList>
    </citation>
    <scope>NUCLEOTIDE SEQUENCE [LARGE SCALE GENOMIC DNA]</scope>
    <source>
        <strain evidence="14">LUC16012Gg_MoonRockCtena</strain>
    </source>
</reference>
<dbReference type="GO" id="GO:0005525">
    <property type="term" value="F:GTP binding"/>
    <property type="evidence" value="ECO:0007669"/>
    <property type="project" value="UniProtKB-UniRule"/>
</dbReference>
<organism evidence="14 15">
    <name type="scientific">Candidatus Thiodiazotropha taylori</name>
    <dbReference type="NCBI Taxonomy" id="2792791"/>
    <lineage>
        <taxon>Bacteria</taxon>
        <taxon>Pseudomonadati</taxon>
        <taxon>Pseudomonadota</taxon>
        <taxon>Gammaproteobacteria</taxon>
        <taxon>Chromatiales</taxon>
        <taxon>Sedimenticolaceae</taxon>
        <taxon>Candidatus Thiodiazotropha</taxon>
    </lineage>
</organism>
<keyword evidence="5 12" id="KW-0547">Nucleotide-binding</keyword>
<dbReference type="InterPro" id="IPR013483">
    <property type="entry name" value="MoaA"/>
</dbReference>
<dbReference type="InterPro" id="IPR007197">
    <property type="entry name" value="rSAM"/>
</dbReference>
<dbReference type="GO" id="GO:0061798">
    <property type="term" value="F:GTP 3',8'-cyclase activity"/>
    <property type="evidence" value="ECO:0007669"/>
    <property type="project" value="UniProtKB-UniRule"/>
</dbReference>
<evidence type="ECO:0000256" key="1">
    <source>
        <dbReference type="ARBA" id="ARBA00012167"/>
    </source>
</evidence>
<comment type="caution">
    <text evidence="14">The sequence shown here is derived from an EMBL/GenBank/DDBJ whole genome shotgun (WGS) entry which is preliminary data.</text>
</comment>
<dbReference type="EMBL" id="JAHHGM010000008">
    <property type="protein sequence ID" value="MBT2989289.1"/>
    <property type="molecule type" value="Genomic_DNA"/>
</dbReference>
<keyword evidence="3 12" id="KW-0949">S-adenosyl-L-methionine</keyword>
<keyword evidence="4 12" id="KW-0479">Metal-binding</keyword>
<feature type="binding site" evidence="12">
    <location>
        <position position="33"/>
    </location>
    <ligand>
        <name>[4Fe-4S] cluster</name>
        <dbReference type="ChEBI" id="CHEBI:49883"/>
        <label>1</label>
        <note>4Fe-4S-S-AdoMet</note>
    </ligand>
</feature>
<feature type="binding site" evidence="12">
    <location>
        <position position="79"/>
    </location>
    <ligand>
        <name>S-adenosyl-L-methionine</name>
        <dbReference type="ChEBI" id="CHEBI:59789"/>
    </ligand>
</feature>
<dbReference type="InterPro" id="IPR013785">
    <property type="entry name" value="Aldolase_TIM"/>
</dbReference>